<dbReference type="Proteomes" id="UP001524502">
    <property type="component" value="Unassembled WGS sequence"/>
</dbReference>
<evidence type="ECO:0000313" key="3">
    <source>
        <dbReference type="EMBL" id="MCQ4635369.1"/>
    </source>
</evidence>
<feature type="domain" description="Purine catabolism PurC-like" evidence="1">
    <location>
        <begin position="2"/>
        <end position="121"/>
    </location>
</feature>
<name>A0ABT1RJL4_9FIRM</name>
<feature type="domain" description="PucR C-terminal helix-turn-helix" evidence="2">
    <location>
        <begin position="321"/>
        <end position="363"/>
    </location>
</feature>
<dbReference type="RefSeq" id="WP_256130735.1">
    <property type="nucleotide sequence ID" value="NZ_JANFXK010000001.1"/>
</dbReference>
<dbReference type="Pfam" id="PF13556">
    <property type="entry name" value="HTH_30"/>
    <property type="match status" value="1"/>
</dbReference>
<organism evidence="3 4">
    <name type="scientific">Anaerovorax odorimutans</name>
    <dbReference type="NCBI Taxonomy" id="109327"/>
    <lineage>
        <taxon>Bacteria</taxon>
        <taxon>Bacillati</taxon>
        <taxon>Bacillota</taxon>
        <taxon>Clostridia</taxon>
        <taxon>Peptostreptococcales</taxon>
        <taxon>Anaerovoracaceae</taxon>
        <taxon>Anaerovorax</taxon>
    </lineage>
</organism>
<dbReference type="InterPro" id="IPR025736">
    <property type="entry name" value="PucR_C-HTH_dom"/>
</dbReference>
<dbReference type="EMBL" id="JANFXK010000001">
    <property type="protein sequence ID" value="MCQ4635369.1"/>
    <property type="molecule type" value="Genomic_DNA"/>
</dbReference>
<sequence>MELLSYPLFQNFTLVSDATGLMNKVSGTGIFEWETEDDIRKTFRSGEFVMTTLSASRDDPRKAEESLKPLIRKRVCAISIKTVYYQDISQSFLRYANEHHIPVFLFSDTFFDDIIYTVKKALLTDDLNDLLVEKVSQITHFQGERDEAIRLTKQLNPFFHPHLICCTCSPLPQEKPEDIMELLRSHHMNMPKTDLIDPEKSSYSLIWYENRILIIYTEDADAEALRNSALTFIEKWNEYRKHLQIGFSEAKDGLELLGEAITESFCANISCRIDKEDQLEFRQIGLDQWLIPLRNNPWIDSQYQRFRSILTLYDEEHNTNLYETLYQYMKCSGDVILTANTLYQHANTIRYRLAKIKTLLDISDSMDSYCQLYSFIRLSEIHQLLGEK</sequence>
<comment type="caution">
    <text evidence="3">The sequence shown here is derived from an EMBL/GenBank/DDBJ whole genome shotgun (WGS) entry which is preliminary data.</text>
</comment>
<keyword evidence="4" id="KW-1185">Reference proteome</keyword>
<dbReference type="PANTHER" id="PTHR33744:SF1">
    <property type="entry name" value="DNA-BINDING TRANSCRIPTIONAL ACTIVATOR ADER"/>
    <property type="match status" value="1"/>
</dbReference>
<accession>A0ABT1RJL4</accession>
<evidence type="ECO:0000259" key="1">
    <source>
        <dbReference type="Pfam" id="PF07905"/>
    </source>
</evidence>
<dbReference type="Gene3D" id="1.10.10.2840">
    <property type="entry name" value="PucR C-terminal helix-turn-helix domain"/>
    <property type="match status" value="1"/>
</dbReference>
<dbReference type="InterPro" id="IPR051448">
    <property type="entry name" value="CdaR-like_regulators"/>
</dbReference>
<dbReference type="InterPro" id="IPR042070">
    <property type="entry name" value="PucR_C-HTH_sf"/>
</dbReference>
<dbReference type="InterPro" id="IPR012914">
    <property type="entry name" value="PucR_dom"/>
</dbReference>
<protein>
    <submittedName>
        <fullName evidence="3">PucR family transcriptional regulator</fullName>
    </submittedName>
</protein>
<proteinExistence type="predicted"/>
<evidence type="ECO:0000259" key="2">
    <source>
        <dbReference type="Pfam" id="PF13556"/>
    </source>
</evidence>
<dbReference type="Pfam" id="PF07905">
    <property type="entry name" value="PucR"/>
    <property type="match status" value="1"/>
</dbReference>
<reference evidence="3 4" key="1">
    <citation type="submission" date="2022-06" db="EMBL/GenBank/DDBJ databases">
        <title>Isolation of gut microbiota from human fecal samples.</title>
        <authorList>
            <person name="Pamer E.G."/>
            <person name="Barat B."/>
            <person name="Waligurski E."/>
            <person name="Medina S."/>
            <person name="Paddock L."/>
            <person name="Mostad J."/>
        </authorList>
    </citation>
    <scope>NUCLEOTIDE SEQUENCE [LARGE SCALE GENOMIC DNA]</scope>
    <source>
        <strain evidence="3 4">SL.3.17</strain>
    </source>
</reference>
<dbReference type="PANTHER" id="PTHR33744">
    <property type="entry name" value="CARBOHYDRATE DIACID REGULATOR"/>
    <property type="match status" value="1"/>
</dbReference>
<evidence type="ECO:0000313" key="4">
    <source>
        <dbReference type="Proteomes" id="UP001524502"/>
    </source>
</evidence>
<gene>
    <name evidence="3" type="ORF">NE619_01385</name>
</gene>